<dbReference type="PANTHER" id="PTHR31734:SF16">
    <property type="entry name" value="AUXIN-RESPONSIVE PROTEIN IAA5"/>
    <property type="match status" value="1"/>
</dbReference>
<evidence type="ECO:0000256" key="6">
    <source>
        <dbReference type="ARBA" id="ARBA00023015"/>
    </source>
</evidence>
<evidence type="ECO:0000256" key="5">
    <source>
        <dbReference type="ARBA" id="ARBA00022491"/>
    </source>
</evidence>
<evidence type="ECO:0000256" key="3">
    <source>
        <dbReference type="ARBA" id="ARBA00006728"/>
    </source>
</evidence>
<dbReference type="GO" id="GO:0009734">
    <property type="term" value="P:auxin-activated signaling pathway"/>
    <property type="evidence" value="ECO:0007669"/>
    <property type="project" value="UniProtKB-UniRule"/>
</dbReference>
<protein>
    <recommendedName>
        <fullName evidence="10">Auxin-responsive protein</fullName>
    </recommendedName>
</protein>
<evidence type="ECO:0000256" key="11">
    <source>
        <dbReference type="SAM" id="MobiDB-lite"/>
    </source>
</evidence>
<feature type="region of interest" description="Disordered" evidence="11">
    <location>
        <begin position="16"/>
        <end position="90"/>
    </location>
</feature>
<accession>A0A835EDS4</accession>
<comment type="similarity">
    <text evidence="3 10">Belongs to the Aux/IAA family.</text>
</comment>
<keyword evidence="5 10" id="KW-0678">Repressor</keyword>
<sequence length="304" mass="32805">MLCPAQPRYCKALSQLRSSAQAGPTEQRLPHAVTTDQRPKRKTPRDKTTTGQPPPEKKRKRKARKIPPLPILITSAPNKGQLSQKTTPPFLSLLPPVSSLPPTRPNVAAPRAPRLHRPLRRRRAADAGLLLVVVLLAGAAPHAPPRPAGLRDVAAALSLGPLPVPAAAGGSAKRAFPDPSPRAGAAKGAPRRAAGRQVRRRLDFAQEWPIWPGTGRRRAEPTLMRAQVVGWPPVRNYRKNTLAASATKSKAQAEEAASGGGPIYVKVSMDGAPYLRKVDVKMYSSYEELSTALEKMFSCFITGE</sequence>
<evidence type="ECO:0000256" key="2">
    <source>
        <dbReference type="ARBA" id="ARBA00004123"/>
    </source>
</evidence>
<evidence type="ECO:0000256" key="1">
    <source>
        <dbReference type="ARBA" id="ARBA00002159"/>
    </source>
</evidence>
<keyword evidence="14" id="KW-1185">Reference proteome</keyword>
<dbReference type="GO" id="GO:0006355">
    <property type="term" value="P:regulation of DNA-templated transcription"/>
    <property type="evidence" value="ECO:0007669"/>
    <property type="project" value="InterPro"/>
</dbReference>
<evidence type="ECO:0000256" key="9">
    <source>
        <dbReference type="ARBA" id="ARBA00023294"/>
    </source>
</evidence>
<evidence type="ECO:0000256" key="4">
    <source>
        <dbReference type="ARBA" id="ARBA00011726"/>
    </source>
</evidence>
<keyword evidence="6 10" id="KW-0805">Transcription regulation</keyword>
<evidence type="ECO:0000313" key="14">
    <source>
        <dbReference type="Proteomes" id="UP000636709"/>
    </source>
</evidence>
<evidence type="ECO:0000259" key="12">
    <source>
        <dbReference type="PROSITE" id="PS51745"/>
    </source>
</evidence>
<keyword evidence="7 10" id="KW-0804">Transcription</keyword>
<comment type="caution">
    <text evidence="13">The sequence shown here is derived from an EMBL/GenBank/DDBJ whole genome shotgun (WGS) entry which is preliminary data.</text>
</comment>
<proteinExistence type="inferred from homology"/>
<evidence type="ECO:0000256" key="8">
    <source>
        <dbReference type="ARBA" id="ARBA00023242"/>
    </source>
</evidence>
<comment type="subunit">
    <text evidence="4 10">Homodimers and heterodimers.</text>
</comment>
<dbReference type="InterPro" id="IPR053793">
    <property type="entry name" value="PB1-like"/>
</dbReference>
<gene>
    <name evidence="13" type="ORF">HU200_047210</name>
</gene>
<keyword evidence="9 10" id="KW-0927">Auxin signaling pathway</keyword>
<feature type="compositionally biased region" description="Polar residues" evidence="11">
    <location>
        <begin position="75"/>
        <end position="85"/>
    </location>
</feature>
<dbReference type="OrthoDB" id="673488at2759"/>
<comment type="function">
    <text evidence="1 10">Aux/IAA proteins are short-lived transcriptional factors that function as repressors of early auxin response genes at low auxin concentrations.</text>
</comment>
<evidence type="ECO:0000313" key="13">
    <source>
        <dbReference type="EMBL" id="KAF8675727.1"/>
    </source>
</evidence>
<dbReference type="PROSITE" id="PS51745">
    <property type="entry name" value="PB1"/>
    <property type="match status" value="1"/>
</dbReference>
<keyword evidence="8 10" id="KW-0539">Nucleus</keyword>
<dbReference type="InterPro" id="IPR033389">
    <property type="entry name" value="AUX/IAA_dom"/>
</dbReference>
<dbReference type="PANTHER" id="PTHR31734">
    <property type="entry name" value="AUXIN-RESPONSIVE PROTEIN IAA17"/>
    <property type="match status" value="1"/>
</dbReference>
<dbReference type="InterPro" id="IPR003311">
    <property type="entry name" value="AUX_IAA"/>
</dbReference>
<comment type="subcellular location">
    <subcellularLocation>
        <location evidence="2 10">Nucleus</location>
    </subcellularLocation>
</comment>
<evidence type="ECO:0000256" key="10">
    <source>
        <dbReference type="RuleBase" id="RU004549"/>
    </source>
</evidence>
<organism evidence="13 14">
    <name type="scientific">Digitaria exilis</name>
    <dbReference type="NCBI Taxonomy" id="1010633"/>
    <lineage>
        <taxon>Eukaryota</taxon>
        <taxon>Viridiplantae</taxon>
        <taxon>Streptophyta</taxon>
        <taxon>Embryophyta</taxon>
        <taxon>Tracheophyta</taxon>
        <taxon>Spermatophyta</taxon>
        <taxon>Magnoliopsida</taxon>
        <taxon>Liliopsida</taxon>
        <taxon>Poales</taxon>
        <taxon>Poaceae</taxon>
        <taxon>PACMAD clade</taxon>
        <taxon>Panicoideae</taxon>
        <taxon>Panicodae</taxon>
        <taxon>Paniceae</taxon>
        <taxon>Anthephorinae</taxon>
        <taxon>Digitaria</taxon>
    </lineage>
</organism>
<dbReference type="EMBL" id="JACEFO010002177">
    <property type="protein sequence ID" value="KAF8675727.1"/>
    <property type="molecule type" value="Genomic_DNA"/>
</dbReference>
<dbReference type="SUPFAM" id="SSF54277">
    <property type="entry name" value="CAD &amp; PB1 domains"/>
    <property type="match status" value="1"/>
</dbReference>
<evidence type="ECO:0000256" key="7">
    <source>
        <dbReference type="ARBA" id="ARBA00023163"/>
    </source>
</evidence>
<dbReference type="GO" id="GO:0005634">
    <property type="term" value="C:nucleus"/>
    <property type="evidence" value="ECO:0007669"/>
    <property type="project" value="UniProtKB-SubCell"/>
</dbReference>
<feature type="region of interest" description="Disordered" evidence="11">
    <location>
        <begin position="167"/>
        <end position="197"/>
    </location>
</feature>
<dbReference type="AlphaFoldDB" id="A0A835EDS4"/>
<dbReference type="Pfam" id="PF02309">
    <property type="entry name" value="AUX_IAA"/>
    <property type="match status" value="1"/>
</dbReference>
<dbReference type="Gene3D" id="3.10.20.90">
    <property type="entry name" value="Phosphatidylinositol 3-kinase Catalytic Subunit, Chain A, domain 1"/>
    <property type="match status" value="1"/>
</dbReference>
<reference evidence="13" key="1">
    <citation type="submission" date="2020-07" db="EMBL/GenBank/DDBJ databases">
        <title>Genome sequence and genetic diversity analysis of an under-domesticated orphan crop, white fonio (Digitaria exilis).</title>
        <authorList>
            <person name="Bennetzen J.L."/>
            <person name="Chen S."/>
            <person name="Ma X."/>
            <person name="Wang X."/>
            <person name="Yssel A.E.J."/>
            <person name="Chaluvadi S.R."/>
            <person name="Johnson M."/>
            <person name="Gangashetty P."/>
            <person name="Hamidou F."/>
            <person name="Sanogo M.D."/>
            <person name="Zwaenepoel A."/>
            <person name="Wallace J."/>
            <person name="Van De Peer Y."/>
            <person name="Van Deynze A."/>
        </authorList>
    </citation>
    <scope>NUCLEOTIDE SEQUENCE</scope>
    <source>
        <tissue evidence="13">Leaves</tissue>
    </source>
</reference>
<name>A0A835EDS4_9POAL</name>
<feature type="domain" description="PB1" evidence="12">
    <location>
        <begin position="262"/>
        <end position="304"/>
    </location>
</feature>
<dbReference type="Proteomes" id="UP000636709">
    <property type="component" value="Unassembled WGS sequence"/>
</dbReference>